<dbReference type="PROSITE" id="PS51206">
    <property type="entry name" value="SF3_HELICASE_1"/>
    <property type="match status" value="1"/>
</dbReference>
<dbReference type="GO" id="GO:0006260">
    <property type="term" value="P:DNA replication"/>
    <property type="evidence" value="ECO:0007669"/>
    <property type="project" value="UniProtKB-KW"/>
</dbReference>
<feature type="domain" description="SF3 helicase" evidence="6">
    <location>
        <begin position="1"/>
        <end position="140"/>
    </location>
</feature>
<protein>
    <submittedName>
        <fullName evidence="7">Nonstructural protein 1</fullName>
    </submittedName>
</protein>
<dbReference type="InterPro" id="IPR014015">
    <property type="entry name" value="Helicase_SF3_DNA-vir"/>
</dbReference>
<evidence type="ECO:0000256" key="3">
    <source>
        <dbReference type="ARBA" id="ARBA00022705"/>
    </source>
</evidence>
<dbReference type="GO" id="GO:0019079">
    <property type="term" value="P:viral genome replication"/>
    <property type="evidence" value="ECO:0007669"/>
    <property type="project" value="InterPro"/>
</dbReference>
<comment type="subcellular location">
    <subcellularLocation>
        <location evidence="1">Host nucleus</location>
    </subcellularLocation>
</comment>
<dbReference type="SUPFAM" id="SSF52540">
    <property type="entry name" value="P-loop containing nucleoside triphosphate hydrolases"/>
    <property type="match status" value="1"/>
</dbReference>
<evidence type="ECO:0000256" key="4">
    <source>
        <dbReference type="ARBA" id="ARBA00022741"/>
    </source>
</evidence>
<dbReference type="GO" id="GO:0042025">
    <property type="term" value="C:host cell nucleus"/>
    <property type="evidence" value="ECO:0007669"/>
    <property type="project" value="UniProtKB-SubCell"/>
</dbReference>
<dbReference type="InterPro" id="IPR027417">
    <property type="entry name" value="P-loop_NTPase"/>
</dbReference>
<evidence type="ECO:0000256" key="2">
    <source>
        <dbReference type="ARBA" id="ARBA00022562"/>
    </source>
</evidence>
<sequence>MGKKNTIYFFGPANTGKTMMAESICKMVGIYGNVNHNNLNFPFNDCHGKAIIWWEECSMNETFVEAAKCILGGSAVRVDKKGKDSVLVQRTPVVVTSNNDITVTTCRNATSTAHAPALRSRCMKFQFNNWLTSNWGLITPQHMYEFLLWAEQHFSPTLESVLTAHPEFGDTIPYNQPRASWCADCTPQFSTKENLTLCPTCTGWTRIPCKELTCEYTGSEVELMSGLTEGK</sequence>
<reference evidence="7" key="1">
    <citation type="submission" date="2020-09" db="EMBL/GenBank/DDBJ databases">
        <title>Parvovirus dark matter in the feces of wild birds.</title>
        <authorList>
            <person name="Dai Z."/>
            <person name="Yang S."/>
            <person name="Zhang W."/>
        </authorList>
    </citation>
    <scope>NUCLEOTIDE SEQUENCE</scope>
    <source>
        <strain evidence="7">Lib42par023</strain>
    </source>
</reference>
<dbReference type="InterPro" id="IPR001257">
    <property type="entry name" value="Parvovirus_NS1_helicase"/>
</dbReference>
<dbReference type="EMBL" id="MW046417">
    <property type="protein sequence ID" value="QTE03794.1"/>
    <property type="molecule type" value="Genomic_DNA"/>
</dbReference>
<dbReference type="GO" id="GO:0005524">
    <property type="term" value="F:ATP binding"/>
    <property type="evidence" value="ECO:0007669"/>
    <property type="project" value="UniProtKB-KW"/>
</dbReference>
<proteinExistence type="predicted"/>
<name>A0A8A4XDG4_9VIRU</name>
<organism evidence="7">
    <name type="scientific">Emberiza pusilla parvoviridae sp</name>
    <dbReference type="NCBI Taxonomy" id="2794477"/>
    <lineage>
        <taxon>Viruses</taxon>
        <taxon>Monodnaviria</taxon>
        <taxon>Shotokuvirae</taxon>
        <taxon>Cossaviricota</taxon>
        <taxon>Quintoviricetes</taxon>
        <taxon>Piccovirales</taxon>
        <taxon>Parvoviridae</taxon>
    </lineage>
</organism>
<evidence type="ECO:0000256" key="1">
    <source>
        <dbReference type="ARBA" id="ARBA00004147"/>
    </source>
</evidence>
<dbReference type="Pfam" id="PF01057">
    <property type="entry name" value="Parvo_NS1"/>
    <property type="match status" value="1"/>
</dbReference>
<keyword evidence="5" id="KW-0067">ATP-binding</keyword>
<evidence type="ECO:0000313" key="7">
    <source>
        <dbReference type="EMBL" id="QTE03794.1"/>
    </source>
</evidence>
<keyword evidence="4" id="KW-0547">Nucleotide-binding</keyword>
<evidence type="ECO:0000256" key="5">
    <source>
        <dbReference type="ARBA" id="ARBA00022840"/>
    </source>
</evidence>
<keyword evidence="2" id="KW-1048">Host nucleus</keyword>
<keyword evidence="3" id="KW-0235">DNA replication</keyword>
<evidence type="ECO:0000259" key="6">
    <source>
        <dbReference type="PROSITE" id="PS51206"/>
    </source>
</evidence>
<accession>A0A8A4XDG4</accession>
<dbReference type="Gene3D" id="3.40.50.300">
    <property type="entry name" value="P-loop containing nucleotide triphosphate hydrolases"/>
    <property type="match status" value="1"/>
</dbReference>